<reference evidence="2" key="1">
    <citation type="submission" date="2017-07" db="EMBL/GenBank/DDBJ databases">
        <title>Draft genome sequence of Effusibacillus lacus strain skLN1.</title>
        <authorList>
            <person name="Watanabe M."/>
            <person name="Kojima H."/>
            <person name="Fukui M."/>
        </authorList>
    </citation>
    <scope>NUCLEOTIDE SEQUENCE [LARGE SCALE GENOMIC DNA]</scope>
    <source>
        <strain evidence="2">skLN1</strain>
    </source>
</reference>
<evidence type="ECO:0000313" key="1">
    <source>
        <dbReference type="EMBL" id="GAX88520.1"/>
    </source>
</evidence>
<dbReference type="EMBL" id="BDUF01000003">
    <property type="protein sequence ID" value="GAX88520.1"/>
    <property type="molecule type" value="Genomic_DNA"/>
</dbReference>
<name>A0A292YJ68_9BACL</name>
<accession>A0A292YJ68</accession>
<protein>
    <recommendedName>
        <fullName evidence="3">Small CPxCG-related zinc finger protein</fullName>
    </recommendedName>
</protein>
<evidence type="ECO:0000313" key="2">
    <source>
        <dbReference type="Proteomes" id="UP000217785"/>
    </source>
</evidence>
<proteinExistence type="predicted"/>
<evidence type="ECO:0008006" key="3">
    <source>
        <dbReference type="Google" id="ProtNLM"/>
    </source>
</evidence>
<comment type="caution">
    <text evidence="1">The sequence shown here is derived from an EMBL/GenBank/DDBJ whole genome shotgun (WGS) entry which is preliminary data.</text>
</comment>
<sequence>MEYTCYYCEHKTDKVHHVTLYEKDREHDELLCPECYSEWLASLKG</sequence>
<dbReference type="Proteomes" id="UP000217785">
    <property type="component" value="Unassembled WGS sequence"/>
</dbReference>
<organism evidence="1 2">
    <name type="scientific">Effusibacillus lacus</name>
    <dbReference type="NCBI Taxonomy" id="1348429"/>
    <lineage>
        <taxon>Bacteria</taxon>
        <taxon>Bacillati</taxon>
        <taxon>Bacillota</taxon>
        <taxon>Bacilli</taxon>
        <taxon>Bacillales</taxon>
        <taxon>Alicyclobacillaceae</taxon>
        <taxon>Effusibacillus</taxon>
    </lineage>
</organism>
<keyword evidence="2" id="KW-1185">Reference proteome</keyword>
<gene>
    <name evidence="1" type="ORF">EFBL_0129</name>
</gene>
<dbReference type="AlphaFoldDB" id="A0A292YJ68"/>